<dbReference type="InterPro" id="IPR055071">
    <property type="entry name" value="RA_PHLPP-like"/>
</dbReference>
<evidence type="ECO:0000256" key="3">
    <source>
        <dbReference type="ARBA" id="ARBA00022737"/>
    </source>
</evidence>
<dbReference type="EMBL" id="UYRR01034016">
    <property type="protein sequence ID" value="VDK60151.1"/>
    <property type="molecule type" value="Genomic_DNA"/>
</dbReference>
<gene>
    <name evidence="6" type="ORF">ASIM_LOCUS17340</name>
</gene>
<dbReference type="PANTHER" id="PTHR45752:SF187">
    <property type="entry name" value="LEUCINE-RICH REPEAT AND IQ DOMAIN-CONTAINING PROTEIN 4"/>
    <property type="match status" value="1"/>
</dbReference>
<evidence type="ECO:0000313" key="6">
    <source>
        <dbReference type="EMBL" id="VDK60151.1"/>
    </source>
</evidence>
<dbReference type="InterPro" id="IPR050715">
    <property type="entry name" value="LRR-SigEffector_domain"/>
</dbReference>
<protein>
    <submittedName>
        <fullName evidence="8">PH domain-containing protein</fullName>
    </submittedName>
</protein>
<name>A0A0M3KAE2_ANISI</name>
<dbReference type="AlphaFoldDB" id="A0A0M3KAE2"/>
<sequence>MVKHRGCMSNGLECDKWIKKKGERLERLSARKKREWLDSGSDHGFVRLFAPASSRSIVYPLTIRSTVQDVCSILGFEGLYLQIGGLHIRSLPSSARPLHLQNEILTSIGYERLRECMEVGDATHLTHIFCFYMGLPEHGALAGTSNEILVAKCLVRKGRLLQKWNKRRCILYNGTIRIEHENEDDEMLLLSRYRVEVTEGNKGKYLRLTDGSQLYNFLFEAIGEMNLWLSRVVQTQMTPTCDLSDQRLLFLPDRLFSVGVERHIVSLNLRRNSLILRPNKQIRAPLLGWLDDVHRLINLRSLNIGDNALNSFPPTITRLTSLTELILCGNRIAELPIQIGLLHKSVLLQFLS</sequence>
<evidence type="ECO:0000313" key="8">
    <source>
        <dbReference type="WBParaSite" id="ASIM_0001793801-mRNA-1"/>
    </source>
</evidence>
<reference evidence="8" key="1">
    <citation type="submission" date="2017-02" db="UniProtKB">
        <authorList>
            <consortium name="WormBaseParasite"/>
        </authorList>
    </citation>
    <scope>IDENTIFICATION</scope>
</reference>
<keyword evidence="2" id="KW-0479">Metal-binding</keyword>
<keyword evidence="3" id="KW-0677">Repeat</keyword>
<proteinExistence type="inferred from homology"/>
<dbReference type="GO" id="GO:0046872">
    <property type="term" value="F:metal ion binding"/>
    <property type="evidence" value="ECO:0007669"/>
    <property type="project" value="UniProtKB-KW"/>
</dbReference>
<evidence type="ECO:0000256" key="4">
    <source>
        <dbReference type="ARBA" id="ARBA00023786"/>
    </source>
</evidence>
<feature type="domain" description="PHLPP-like RA" evidence="5">
    <location>
        <begin position="46"/>
        <end position="133"/>
    </location>
</feature>
<keyword evidence="1" id="KW-0433">Leucine-rich repeat</keyword>
<dbReference type="PANTHER" id="PTHR45752">
    <property type="entry name" value="LEUCINE-RICH REPEAT-CONTAINING"/>
    <property type="match status" value="1"/>
</dbReference>
<dbReference type="SUPFAM" id="SSF52058">
    <property type="entry name" value="L domain-like"/>
    <property type="match status" value="1"/>
</dbReference>
<dbReference type="Pfam" id="PF23010">
    <property type="entry name" value="RA_3"/>
    <property type="match status" value="1"/>
</dbReference>
<dbReference type="Proteomes" id="UP000267096">
    <property type="component" value="Unassembled WGS sequence"/>
</dbReference>
<dbReference type="Gene3D" id="3.80.10.10">
    <property type="entry name" value="Ribonuclease Inhibitor"/>
    <property type="match status" value="1"/>
</dbReference>
<evidence type="ECO:0000256" key="2">
    <source>
        <dbReference type="ARBA" id="ARBA00022723"/>
    </source>
</evidence>
<keyword evidence="7" id="KW-1185">Reference proteome</keyword>
<organism evidence="8">
    <name type="scientific">Anisakis simplex</name>
    <name type="common">Herring worm</name>
    <dbReference type="NCBI Taxonomy" id="6269"/>
    <lineage>
        <taxon>Eukaryota</taxon>
        <taxon>Metazoa</taxon>
        <taxon>Ecdysozoa</taxon>
        <taxon>Nematoda</taxon>
        <taxon>Chromadorea</taxon>
        <taxon>Rhabditida</taxon>
        <taxon>Spirurina</taxon>
        <taxon>Ascaridomorpha</taxon>
        <taxon>Ascaridoidea</taxon>
        <taxon>Anisakidae</taxon>
        <taxon>Anisakis</taxon>
        <taxon>Anisakis simplex complex</taxon>
    </lineage>
</organism>
<evidence type="ECO:0000313" key="7">
    <source>
        <dbReference type="Proteomes" id="UP000267096"/>
    </source>
</evidence>
<accession>A0A0M3KAE2</accession>
<dbReference type="OrthoDB" id="1394818at2759"/>
<dbReference type="SMART" id="SM00369">
    <property type="entry name" value="LRR_TYP"/>
    <property type="match status" value="2"/>
</dbReference>
<evidence type="ECO:0000259" key="5">
    <source>
        <dbReference type="Pfam" id="PF23010"/>
    </source>
</evidence>
<dbReference type="WBParaSite" id="ASIM_0001793801-mRNA-1">
    <property type="protein sequence ID" value="ASIM_0001793801-mRNA-1"/>
    <property type="gene ID" value="ASIM_0001793801"/>
</dbReference>
<comment type="similarity">
    <text evidence="4">Belongs to the SHOC2 family.</text>
</comment>
<evidence type="ECO:0000256" key="1">
    <source>
        <dbReference type="ARBA" id="ARBA00022614"/>
    </source>
</evidence>
<reference evidence="6 7" key="2">
    <citation type="submission" date="2018-11" db="EMBL/GenBank/DDBJ databases">
        <authorList>
            <consortium name="Pathogen Informatics"/>
        </authorList>
    </citation>
    <scope>NUCLEOTIDE SEQUENCE [LARGE SCALE GENOMIC DNA]</scope>
</reference>
<dbReference type="SUPFAM" id="SSF50729">
    <property type="entry name" value="PH domain-like"/>
    <property type="match status" value="1"/>
</dbReference>
<dbReference type="InterPro" id="IPR003591">
    <property type="entry name" value="Leu-rich_rpt_typical-subtyp"/>
</dbReference>
<dbReference type="InterPro" id="IPR032675">
    <property type="entry name" value="LRR_dom_sf"/>
</dbReference>